<organism evidence="2 3">
    <name type="scientific">Sitophilus oryzae</name>
    <name type="common">Rice weevil</name>
    <name type="synonym">Curculio oryzae</name>
    <dbReference type="NCBI Taxonomy" id="7048"/>
    <lineage>
        <taxon>Eukaryota</taxon>
        <taxon>Metazoa</taxon>
        <taxon>Ecdysozoa</taxon>
        <taxon>Arthropoda</taxon>
        <taxon>Hexapoda</taxon>
        <taxon>Insecta</taxon>
        <taxon>Pterygota</taxon>
        <taxon>Neoptera</taxon>
        <taxon>Endopterygota</taxon>
        <taxon>Coleoptera</taxon>
        <taxon>Polyphaga</taxon>
        <taxon>Cucujiformia</taxon>
        <taxon>Curculionidae</taxon>
        <taxon>Dryophthorinae</taxon>
        <taxon>Sitophilus</taxon>
    </lineage>
</organism>
<dbReference type="AlphaFoldDB" id="A0A6J2XJT6"/>
<dbReference type="Proteomes" id="UP000504635">
    <property type="component" value="Unplaced"/>
</dbReference>
<dbReference type="KEGG" id="soy:115878541"/>
<dbReference type="RefSeq" id="XP_030750924.1">
    <property type="nucleotide sequence ID" value="XM_030895064.1"/>
</dbReference>
<dbReference type="RefSeq" id="XP_030750925.1">
    <property type="nucleotide sequence ID" value="XM_030895065.1"/>
</dbReference>
<protein>
    <submittedName>
        <fullName evidence="3 4">Uncharacterized protein LOC115878541 isoform X1</fullName>
    </submittedName>
</protein>
<evidence type="ECO:0000256" key="1">
    <source>
        <dbReference type="SAM" id="MobiDB-lite"/>
    </source>
</evidence>
<dbReference type="OrthoDB" id="5801062at2759"/>
<sequence>MLRQRDAKMESSEAYNKWINLFDDHLYNIWEHEINQDFKALSMLLFTLKKEMKRIEDDISGKLIQLKNNYEATSKSKVNNTREVNHKNEDKENICLKDISDEEKTSVVDASNILHARLDYSLGSSSISSLVEEDIANTGILCGNLDTSPELKKKKKFSFSKKHQSRLHSSRTPSPSVIRAIQYENYDSKKFESTIMDDMSSMDFLNLRSRMKPSKVIQKNVDTPRKSINEDLDDTSVVQCTPTEPKILFSKKKEKFTNHSRKKMKTGNSSTLTQFVKKHSSKNFEKQNKENYKSNVKECFEDNELEDVISISSEEIDVRQFASKSTTDQPKVTENAKGTKDKDVNQDWNLNAFLAEAQNVTKDQLDVETVVRGKARKKLPGWSCKDCEKFYLNQGLNTQEIIALSKCSRHRGYNKPREETMPGFWNMDLNTQESDKDDY</sequence>
<proteinExistence type="predicted"/>
<evidence type="ECO:0000313" key="5">
    <source>
        <dbReference type="RefSeq" id="XP_030750926.1"/>
    </source>
</evidence>
<name>A0A6J2XJT6_SITOR</name>
<evidence type="ECO:0000313" key="2">
    <source>
        <dbReference type="Proteomes" id="UP000504635"/>
    </source>
</evidence>
<feature type="compositionally biased region" description="Polar residues" evidence="1">
    <location>
        <begin position="322"/>
        <end position="332"/>
    </location>
</feature>
<keyword evidence="2" id="KW-1185">Reference proteome</keyword>
<dbReference type="RefSeq" id="XP_030750926.1">
    <property type="nucleotide sequence ID" value="XM_030895066.1"/>
</dbReference>
<evidence type="ECO:0000313" key="4">
    <source>
        <dbReference type="RefSeq" id="XP_030750925.1"/>
    </source>
</evidence>
<reference evidence="3 4" key="1">
    <citation type="submission" date="2025-04" db="UniProtKB">
        <authorList>
            <consortium name="RefSeq"/>
        </authorList>
    </citation>
    <scope>IDENTIFICATION</scope>
    <source>
        <tissue evidence="3 4">Gonads</tissue>
    </source>
</reference>
<gene>
    <name evidence="3 4 5" type="primary">LOC115878541</name>
</gene>
<dbReference type="GeneID" id="115878541"/>
<accession>A0A6J2XJT6</accession>
<evidence type="ECO:0000313" key="3">
    <source>
        <dbReference type="RefSeq" id="XP_030750924.1"/>
    </source>
</evidence>
<feature type="region of interest" description="Disordered" evidence="1">
    <location>
        <begin position="321"/>
        <end position="342"/>
    </location>
</feature>